<dbReference type="Pfam" id="PF20319">
    <property type="entry name" value="DUF6614"/>
    <property type="match status" value="1"/>
</dbReference>
<dbReference type="Proteomes" id="UP000050786">
    <property type="component" value="Unassembled WGS sequence"/>
</dbReference>
<evidence type="ECO:0000313" key="1">
    <source>
        <dbReference type="EMBL" id="CUH43048.1"/>
    </source>
</evidence>
<name>A0A0P1EQU4_9RHOB</name>
<dbReference type="AlphaFoldDB" id="A0A0P1EQU4"/>
<dbReference type="InterPro" id="IPR046722">
    <property type="entry name" value="DUF6614"/>
</dbReference>
<proteinExistence type="predicted"/>
<accession>A0A0P1EQU4</accession>
<dbReference type="RefSeq" id="WP_058273092.1">
    <property type="nucleotide sequence ID" value="NZ_CYPS01000033.1"/>
</dbReference>
<sequence length="109" mass="12402">MPRLLNQFELKPTVELDAFKQAWNAFVEHLVKTGLATKGTPLCKRIPASGYDTDEQRDHTLMAVVEFKDQLQADAAWAAIEDRIEPLGALHREVISLVHEPVFTFWSEL</sequence>
<evidence type="ECO:0000313" key="2">
    <source>
        <dbReference type="Proteomes" id="UP000050786"/>
    </source>
</evidence>
<organism evidence="1 2">
    <name type="scientific">Ruegeria atlantica</name>
    <dbReference type="NCBI Taxonomy" id="81569"/>
    <lineage>
        <taxon>Bacteria</taxon>
        <taxon>Pseudomonadati</taxon>
        <taxon>Pseudomonadota</taxon>
        <taxon>Alphaproteobacteria</taxon>
        <taxon>Rhodobacterales</taxon>
        <taxon>Roseobacteraceae</taxon>
        <taxon>Ruegeria</taxon>
    </lineage>
</organism>
<keyword evidence="2" id="KW-1185">Reference proteome</keyword>
<protein>
    <recommendedName>
        <fullName evidence="3">NIPSNAP domain-containing protein</fullName>
    </recommendedName>
</protein>
<dbReference type="EMBL" id="CYPS01000033">
    <property type="protein sequence ID" value="CUH43048.1"/>
    <property type="molecule type" value="Genomic_DNA"/>
</dbReference>
<reference evidence="2" key="1">
    <citation type="submission" date="2015-09" db="EMBL/GenBank/DDBJ databases">
        <authorList>
            <person name="Rodrigo-Torres L."/>
            <person name="Arahal D.R."/>
        </authorList>
    </citation>
    <scope>NUCLEOTIDE SEQUENCE [LARGE SCALE GENOMIC DNA]</scope>
    <source>
        <strain evidence="2">CECT 4293</strain>
    </source>
</reference>
<evidence type="ECO:0008006" key="3">
    <source>
        <dbReference type="Google" id="ProtNLM"/>
    </source>
</evidence>
<gene>
    <name evidence="1" type="ORF">RUM4293_01941</name>
</gene>